<dbReference type="SUPFAM" id="SSF46785">
    <property type="entry name" value="Winged helix' DNA-binding domain"/>
    <property type="match status" value="1"/>
</dbReference>
<dbReference type="InterPro" id="IPR019887">
    <property type="entry name" value="Tscrpt_reg_AsnC/Lrp_C"/>
</dbReference>
<dbReference type="KEGG" id="bbet:F8237_26690"/>
<dbReference type="Pfam" id="PF13412">
    <property type="entry name" value="HTH_24"/>
    <property type="match status" value="1"/>
</dbReference>
<dbReference type="AlphaFoldDB" id="A0A5P6PBK5"/>
<dbReference type="InterPro" id="IPR000485">
    <property type="entry name" value="AsnC-type_HTH_dom"/>
</dbReference>
<evidence type="ECO:0000313" key="6">
    <source>
        <dbReference type="Proteomes" id="UP000325641"/>
    </source>
</evidence>
<organism evidence="5 6">
    <name type="scientific">Bradyrhizobium betae</name>
    <dbReference type="NCBI Taxonomy" id="244734"/>
    <lineage>
        <taxon>Bacteria</taxon>
        <taxon>Pseudomonadati</taxon>
        <taxon>Pseudomonadota</taxon>
        <taxon>Alphaproteobacteria</taxon>
        <taxon>Hyphomicrobiales</taxon>
        <taxon>Nitrobacteraceae</taxon>
        <taxon>Bradyrhizobium</taxon>
    </lineage>
</organism>
<dbReference type="GO" id="GO:0043200">
    <property type="term" value="P:response to amino acid"/>
    <property type="evidence" value="ECO:0007669"/>
    <property type="project" value="TreeGrafter"/>
</dbReference>
<dbReference type="SMART" id="SM00344">
    <property type="entry name" value="HTH_ASNC"/>
    <property type="match status" value="1"/>
</dbReference>
<evidence type="ECO:0000259" key="4">
    <source>
        <dbReference type="PROSITE" id="PS50956"/>
    </source>
</evidence>
<protein>
    <submittedName>
        <fullName evidence="5">Lrp/AsnC family transcriptional regulator</fullName>
    </submittedName>
</protein>
<dbReference type="PANTHER" id="PTHR30154">
    <property type="entry name" value="LEUCINE-RESPONSIVE REGULATORY PROTEIN"/>
    <property type="match status" value="1"/>
</dbReference>
<dbReference type="RefSeq" id="WP_151649213.1">
    <property type="nucleotide sequence ID" value="NZ_CP044543.1"/>
</dbReference>
<dbReference type="GO" id="GO:0005829">
    <property type="term" value="C:cytosol"/>
    <property type="evidence" value="ECO:0007669"/>
    <property type="project" value="TreeGrafter"/>
</dbReference>
<dbReference type="PANTHER" id="PTHR30154:SF34">
    <property type="entry name" value="TRANSCRIPTIONAL REGULATOR AZLB"/>
    <property type="match status" value="1"/>
</dbReference>
<dbReference type="CDD" id="cd00090">
    <property type="entry name" value="HTH_ARSR"/>
    <property type="match status" value="1"/>
</dbReference>
<keyword evidence="3" id="KW-0804">Transcription</keyword>
<dbReference type="InterPro" id="IPR036390">
    <property type="entry name" value="WH_DNA-bd_sf"/>
</dbReference>
<dbReference type="PROSITE" id="PS50956">
    <property type="entry name" value="HTH_ASNC_2"/>
    <property type="match status" value="1"/>
</dbReference>
<dbReference type="GO" id="GO:0043565">
    <property type="term" value="F:sequence-specific DNA binding"/>
    <property type="evidence" value="ECO:0007669"/>
    <property type="project" value="InterPro"/>
</dbReference>
<reference evidence="6" key="1">
    <citation type="submission" date="2019-10" db="EMBL/GenBank/DDBJ databases">
        <title>Complete Genome Sequence of Bradyrhizobium betae type strain PL7HG1T.</title>
        <authorList>
            <person name="Bromfield E.S.P."/>
            <person name="Cloutier S."/>
        </authorList>
    </citation>
    <scope>NUCLEOTIDE SEQUENCE [LARGE SCALE GENOMIC DNA]</scope>
    <source>
        <strain evidence="6">PL7HG1</strain>
    </source>
</reference>
<accession>A0A5P6PBK5</accession>
<keyword evidence="2" id="KW-0238">DNA-binding</keyword>
<dbReference type="SUPFAM" id="SSF54909">
    <property type="entry name" value="Dimeric alpha+beta barrel"/>
    <property type="match status" value="1"/>
</dbReference>
<dbReference type="InterPro" id="IPR019888">
    <property type="entry name" value="Tscrpt_reg_AsnC-like"/>
</dbReference>
<dbReference type="Pfam" id="PF01037">
    <property type="entry name" value="AsnC_trans_reg"/>
    <property type="match status" value="1"/>
</dbReference>
<dbReference type="InterPro" id="IPR011008">
    <property type="entry name" value="Dimeric_a/b-barrel"/>
</dbReference>
<sequence>MKKSKASKRAESFPKGKPAVAASVVLDEIDKRILQTLQRDALVANQVLADQIGLSPPACLKRVRRLRSAGIIARTISLLSAEALGYPLLTVVRLKLDGPTESMMHTFETRMMASPRVMQCMLIAGDTDYILLVRSRDVAHYQEFARRMLKVAPGVRAYTSEIVLALTKSTTELPVDP</sequence>
<dbReference type="PRINTS" id="PR00033">
    <property type="entry name" value="HTHASNC"/>
</dbReference>
<dbReference type="EMBL" id="CP044543">
    <property type="protein sequence ID" value="QFI75670.1"/>
    <property type="molecule type" value="Genomic_DNA"/>
</dbReference>
<dbReference type="Proteomes" id="UP000325641">
    <property type="component" value="Chromosome"/>
</dbReference>
<feature type="domain" description="HTH asnC-type" evidence="4">
    <location>
        <begin position="26"/>
        <end position="87"/>
    </location>
</feature>
<dbReference type="GO" id="GO:0006355">
    <property type="term" value="P:regulation of DNA-templated transcription"/>
    <property type="evidence" value="ECO:0007669"/>
    <property type="project" value="UniProtKB-ARBA"/>
</dbReference>
<evidence type="ECO:0000256" key="1">
    <source>
        <dbReference type="ARBA" id="ARBA00023015"/>
    </source>
</evidence>
<gene>
    <name evidence="5" type="ORF">F8237_26690</name>
</gene>
<dbReference type="Gene3D" id="3.30.70.920">
    <property type="match status" value="1"/>
</dbReference>
<dbReference type="InterPro" id="IPR036388">
    <property type="entry name" value="WH-like_DNA-bd_sf"/>
</dbReference>
<dbReference type="InterPro" id="IPR011991">
    <property type="entry name" value="ArsR-like_HTH"/>
</dbReference>
<proteinExistence type="predicted"/>
<dbReference type="Gene3D" id="1.10.10.10">
    <property type="entry name" value="Winged helix-like DNA-binding domain superfamily/Winged helix DNA-binding domain"/>
    <property type="match status" value="1"/>
</dbReference>
<name>A0A5P6PBK5_9BRAD</name>
<evidence type="ECO:0000256" key="3">
    <source>
        <dbReference type="ARBA" id="ARBA00023163"/>
    </source>
</evidence>
<dbReference type="OrthoDB" id="7856348at2"/>
<evidence type="ECO:0000313" key="5">
    <source>
        <dbReference type="EMBL" id="QFI75670.1"/>
    </source>
</evidence>
<keyword evidence="1" id="KW-0805">Transcription regulation</keyword>
<evidence type="ECO:0000256" key="2">
    <source>
        <dbReference type="ARBA" id="ARBA00023125"/>
    </source>
</evidence>